<gene>
    <name evidence="1" type="ORF">P5G51_013510</name>
</gene>
<dbReference type="EMBL" id="JAROCA020000001">
    <property type="protein sequence ID" value="MDY0406273.1"/>
    <property type="molecule type" value="Genomic_DNA"/>
</dbReference>
<sequence>MKAKRFSKRYPISLTLFFTPILQKLAFAADFHDFAIGYEK</sequence>
<dbReference type="Proteomes" id="UP001228376">
    <property type="component" value="Unassembled WGS sequence"/>
</dbReference>
<organism evidence="1 2">
    <name type="scientific">Tigheibacillus jepli</name>
    <dbReference type="NCBI Taxonomy" id="3035914"/>
    <lineage>
        <taxon>Bacteria</taxon>
        <taxon>Bacillati</taxon>
        <taxon>Bacillota</taxon>
        <taxon>Bacilli</taxon>
        <taxon>Bacillales</taxon>
        <taxon>Bacillaceae</taxon>
        <taxon>Tigheibacillus</taxon>
    </lineage>
</organism>
<protein>
    <submittedName>
        <fullName evidence="1">Uncharacterized protein</fullName>
    </submittedName>
</protein>
<comment type="caution">
    <text evidence="1">The sequence shown here is derived from an EMBL/GenBank/DDBJ whole genome shotgun (WGS) entry which is preliminary data.</text>
</comment>
<evidence type="ECO:0000313" key="1">
    <source>
        <dbReference type="EMBL" id="MDY0406273.1"/>
    </source>
</evidence>
<dbReference type="RefSeq" id="WP_306067653.1">
    <property type="nucleotide sequence ID" value="NZ_JAROCA020000001.1"/>
</dbReference>
<evidence type="ECO:0000313" key="2">
    <source>
        <dbReference type="Proteomes" id="UP001228376"/>
    </source>
</evidence>
<proteinExistence type="predicted"/>
<name>A0ABU5CIU6_9BACI</name>
<reference evidence="1 2" key="1">
    <citation type="submission" date="2023-10" db="EMBL/GenBank/DDBJ databases">
        <title>179-bfca-hs.</title>
        <authorList>
            <person name="Miliotis G."/>
            <person name="Sengupta P."/>
            <person name="Hameed A."/>
            <person name="Chuvochina M."/>
            <person name="Mcdonagh F."/>
            <person name="Simpson A.C."/>
            <person name="Singh N.K."/>
            <person name="Rekha P.D."/>
            <person name="Raman K."/>
            <person name="Hugenholtz P."/>
            <person name="Venkateswaran K."/>
        </authorList>
    </citation>
    <scope>NUCLEOTIDE SEQUENCE [LARGE SCALE GENOMIC DNA]</scope>
    <source>
        <strain evidence="1 2">179-BFC-A-HS</strain>
    </source>
</reference>
<accession>A0ABU5CIU6</accession>
<keyword evidence="2" id="KW-1185">Reference proteome</keyword>